<gene>
    <name evidence="2" type="ORF">PCOR1329_LOCUS49470</name>
</gene>
<dbReference type="SUPFAM" id="SSF53474">
    <property type="entry name" value="alpha/beta-Hydrolases"/>
    <property type="match status" value="1"/>
</dbReference>
<feature type="signal peptide" evidence="1">
    <location>
        <begin position="1"/>
        <end position="23"/>
    </location>
</feature>
<evidence type="ECO:0000313" key="3">
    <source>
        <dbReference type="Proteomes" id="UP001189429"/>
    </source>
</evidence>
<feature type="chain" id="PRO_5045275817" description="Peptidase S9 prolyl oligopeptidase catalytic domain-containing protein" evidence="1">
    <location>
        <begin position="24"/>
        <end position="420"/>
    </location>
</feature>
<dbReference type="EMBL" id="CAUYUJ010015988">
    <property type="protein sequence ID" value="CAK0860529.1"/>
    <property type="molecule type" value="Genomic_DNA"/>
</dbReference>
<evidence type="ECO:0000256" key="1">
    <source>
        <dbReference type="SAM" id="SignalP"/>
    </source>
</evidence>
<name>A0ABN9UKZ8_9DINO</name>
<sequence>MQALVFFVCQLAAWSVAFECSTGWPDDVCPAEGSKLEGCTSDGYPVLPQSPDWIQLRTRLIEAMFGQPQLPNQTRPSKISTSTAMHQFPDCLYSVWGNGSKDACASAVNVTELTWIMDAKVNASYTLELQSRVYITFNTSGIAPNYWIDQVDQPSEPARPRQGTTLVVFHNGHGTSKGCPTFGDTDGVADWLNQMGFDVAMVMMPFHDCNNQPSGPHDHAWFKAFQDDGLPWVRFFLEPAINTINYAKSVMGYEKIVMMGLSGGGWSTTLVAAVDPRIVLSIPVAGSMPCDFRHTSWDFEQFCDNDWARIGNYTALYVLAALESHRASLQMLHEADPCCFHGCGRHERIREYNEYVRSKAKGQFRTVVTEGNLHQVNPREKTIAAWLIEKVHRNLNITAADLNSPFSILSTPISDTSVIV</sequence>
<proteinExistence type="predicted"/>
<protein>
    <recommendedName>
        <fullName evidence="4">Peptidase S9 prolyl oligopeptidase catalytic domain-containing protein</fullName>
    </recommendedName>
</protein>
<dbReference type="InterPro" id="IPR029058">
    <property type="entry name" value="AB_hydrolase_fold"/>
</dbReference>
<organism evidence="2 3">
    <name type="scientific">Prorocentrum cordatum</name>
    <dbReference type="NCBI Taxonomy" id="2364126"/>
    <lineage>
        <taxon>Eukaryota</taxon>
        <taxon>Sar</taxon>
        <taxon>Alveolata</taxon>
        <taxon>Dinophyceae</taxon>
        <taxon>Prorocentrales</taxon>
        <taxon>Prorocentraceae</taxon>
        <taxon>Prorocentrum</taxon>
    </lineage>
</organism>
<keyword evidence="3" id="KW-1185">Reference proteome</keyword>
<dbReference type="Proteomes" id="UP001189429">
    <property type="component" value="Unassembled WGS sequence"/>
</dbReference>
<keyword evidence="1" id="KW-0732">Signal</keyword>
<comment type="caution">
    <text evidence="2">The sequence shown here is derived from an EMBL/GenBank/DDBJ whole genome shotgun (WGS) entry which is preliminary data.</text>
</comment>
<dbReference type="Gene3D" id="3.40.50.1820">
    <property type="entry name" value="alpha/beta hydrolase"/>
    <property type="match status" value="1"/>
</dbReference>
<accession>A0ABN9UKZ8</accession>
<reference evidence="2" key="1">
    <citation type="submission" date="2023-10" db="EMBL/GenBank/DDBJ databases">
        <authorList>
            <person name="Chen Y."/>
            <person name="Shah S."/>
            <person name="Dougan E. K."/>
            <person name="Thang M."/>
            <person name="Chan C."/>
        </authorList>
    </citation>
    <scope>NUCLEOTIDE SEQUENCE [LARGE SCALE GENOMIC DNA]</scope>
</reference>
<evidence type="ECO:0000313" key="2">
    <source>
        <dbReference type="EMBL" id="CAK0860529.1"/>
    </source>
</evidence>
<evidence type="ECO:0008006" key="4">
    <source>
        <dbReference type="Google" id="ProtNLM"/>
    </source>
</evidence>